<dbReference type="GO" id="GO:0005737">
    <property type="term" value="C:cytoplasm"/>
    <property type="evidence" value="ECO:0007669"/>
    <property type="project" value="TreeGrafter"/>
</dbReference>
<dbReference type="PROSITE" id="PS51257">
    <property type="entry name" value="PROKAR_LIPOPROTEIN"/>
    <property type="match status" value="1"/>
</dbReference>
<dbReference type="PANTHER" id="PTHR15032:SF4">
    <property type="entry name" value="N-ACYL-PHOSPHATIDYLETHANOLAMINE-HYDROLYZING PHOSPHOLIPASE D"/>
    <property type="match status" value="1"/>
</dbReference>
<dbReference type="Gene3D" id="3.60.15.10">
    <property type="entry name" value="Ribonuclease Z/Hydroxyacylglutathione hydrolase-like"/>
    <property type="match status" value="1"/>
</dbReference>
<organism evidence="3 4">
    <name type="scientific">Stagnimonas aquatica</name>
    <dbReference type="NCBI Taxonomy" id="2689987"/>
    <lineage>
        <taxon>Bacteria</taxon>
        <taxon>Pseudomonadati</taxon>
        <taxon>Pseudomonadota</taxon>
        <taxon>Gammaproteobacteria</taxon>
        <taxon>Nevskiales</taxon>
        <taxon>Nevskiaceae</taxon>
        <taxon>Stagnimonas</taxon>
    </lineage>
</organism>
<protein>
    <submittedName>
        <fullName evidence="3">MBL fold metallo-hydrolase</fullName>
    </submittedName>
</protein>
<dbReference type="PANTHER" id="PTHR15032">
    <property type="entry name" value="N-ACYL-PHOSPHATIDYLETHANOLAMINE-HYDROLYZING PHOSPHOLIPASE D"/>
    <property type="match status" value="1"/>
</dbReference>
<dbReference type="Pfam" id="PF12706">
    <property type="entry name" value="Lactamase_B_2"/>
    <property type="match status" value="1"/>
</dbReference>
<dbReference type="InterPro" id="IPR001279">
    <property type="entry name" value="Metallo-B-lactamas"/>
</dbReference>
<keyword evidence="4" id="KW-1185">Reference proteome</keyword>
<sequence>MRRGAVALATALLLAACALAGAYQGPVSDHFDGRLFHNAQPFDKGVLDLLRFALTREPGEWRRDLGLPPGPKPLPWAGQGALRVTVVNHASVLIQFDGQNLLTDPIWSERASPLSWAGPRRYVPPGLRFEDLPRIDVVLISHNHYDHLDLPTLQRLQTAHDPLFIVGLGEAGTLRAAGLERIVELDWWQSHTLANGRKIWGAPSVHWTGRGLGDRNRSLWLSYVVETAGGPVYFAGDTGYGPQFRQVAERFGPMRLALLPIGAYKPRWLTAYQHLDPAEALRAAGDLRAAAALAIHFGTFELADDGQQEAPETLRRLRQEAGLPERAFDIPLFGSGYDFAPLSLPSDV</sequence>
<evidence type="ECO:0000259" key="2">
    <source>
        <dbReference type="Pfam" id="PF12706"/>
    </source>
</evidence>
<dbReference type="EMBL" id="RJVO01000006">
    <property type="protein sequence ID" value="ROH88687.1"/>
    <property type="molecule type" value="Genomic_DNA"/>
</dbReference>
<dbReference type="InterPro" id="IPR036866">
    <property type="entry name" value="RibonucZ/Hydroxyglut_hydro"/>
</dbReference>
<reference evidence="3 4" key="1">
    <citation type="submission" date="2018-10" db="EMBL/GenBank/DDBJ databases">
        <authorList>
            <person name="Chen W.-M."/>
        </authorList>
    </citation>
    <scope>NUCLEOTIDE SEQUENCE [LARGE SCALE GENOMIC DNA]</scope>
    <source>
        <strain evidence="3 4">THS-13</strain>
    </source>
</reference>
<accession>A0A3N0V7B6</accession>
<feature type="chain" id="PRO_5018317462" evidence="1">
    <location>
        <begin position="21"/>
        <end position="348"/>
    </location>
</feature>
<proteinExistence type="predicted"/>
<comment type="caution">
    <text evidence="3">The sequence shown here is derived from an EMBL/GenBank/DDBJ whole genome shotgun (WGS) entry which is preliminary data.</text>
</comment>
<dbReference type="RefSeq" id="WP_123212309.1">
    <property type="nucleotide sequence ID" value="NZ_RJVO01000006.1"/>
</dbReference>
<feature type="signal peptide" evidence="1">
    <location>
        <begin position="1"/>
        <end position="20"/>
    </location>
</feature>
<dbReference type="InParanoid" id="A0A3N0V7B6"/>
<name>A0A3N0V7B6_9GAMM</name>
<dbReference type="SUPFAM" id="SSF56281">
    <property type="entry name" value="Metallo-hydrolase/oxidoreductase"/>
    <property type="match status" value="1"/>
</dbReference>
<evidence type="ECO:0000313" key="3">
    <source>
        <dbReference type="EMBL" id="ROH88687.1"/>
    </source>
</evidence>
<evidence type="ECO:0000313" key="4">
    <source>
        <dbReference type="Proteomes" id="UP000282106"/>
    </source>
</evidence>
<keyword evidence="1" id="KW-0732">Signal</keyword>
<dbReference type="GO" id="GO:0016787">
    <property type="term" value="F:hydrolase activity"/>
    <property type="evidence" value="ECO:0007669"/>
    <property type="project" value="UniProtKB-KW"/>
</dbReference>
<evidence type="ECO:0000256" key="1">
    <source>
        <dbReference type="SAM" id="SignalP"/>
    </source>
</evidence>
<feature type="domain" description="Metallo-beta-lactamase" evidence="2">
    <location>
        <begin position="100"/>
        <end position="297"/>
    </location>
</feature>
<dbReference type="Proteomes" id="UP000282106">
    <property type="component" value="Unassembled WGS sequence"/>
</dbReference>
<dbReference type="AlphaFoldDB" id="A0A3N0V7B6"/>
<gene>
    <name evidence="3" type="ORF">ED208_12780</name>
</gene>
<keyword evidence="3" id="KW-0378">Hydrolase</keyword>